<feature type="active site" description="Proton donor/acceptor" evidence="1">
    <location>
        <position position="202"/>
    </location>
</feature>
<organism evidence="6 7">
    <name type="scientific">Exophiala aquamarina CBS 119918</name>
    <dbReference type="NCBI Taxonomy" id="1182545"/>
    <lineage>
        <taxon>Eukaryota</taxon>
        <taxon>Fungi</taxon>
        <taxon>Dikarya</taxon>
        <taxon>Ascomycota</taxon>
        <taxon>Pezizomycotina</taxon>
        <taxon>Eurotiomycetes</taxon>
        <taxon>Chaetothyriomycetidae</taxon>
        <taxon>Chaetothyriales</taxon>
        <taxon>Herpotrichiellaceae</taxon>
        <taxon>Exophiala</taxon>
    </lineage>
</organism>
<feature type="binding site" evidence="2">
    <location>
        <begin position="152"/>
        <end position="153"/>
    </location>
    <ligand>
        <name>glutathione</name>
        <dbReference type="ChEBI" id="CHEBI:57925"/>
    </ligand>
</feature>
<feature type="domain" description="GST N-terminal" evidence="5">
    <location>
        <begin position="58"/>
        <end position="161"/>
    </location>
</feature>
<dbReference type="OrthoDB" id="2309723at2759"/>
<name>A0A072NUW8_9EURO</name>
<reference evidence="6 7" key="1">
    <citation type="submission" date="2013-03" db="EMBL/GenBank/DDBJ databases">
        <title>The Genome Sequence of Exophiala aquamarina CBS 119918.</title>
        <authorList>
            <consortium name="The Broad Institute Genomics Platform"/>
            <person name="Cuomo C."/>
            <person name="de Hoog S."/>
            <person name="Gorbushina A."/>
            <person name="Walker B."/>
            <person name="Young S.K."/>
            <person name="Zeng Q."/>
            <person name="Gargeya S."/>
            <person name="Fitzgerald M."/>
            <person name="Haas B."/>
            <person name="Abouelleil A."/>
            <person name="Allen A.W."/>
            <person name="Alvarado L."/>
            <person name="Arachchi H.M."/>
            <person name="Berlin A.M."/>
            <person name="Chapman S.B."/>
            <person name="Gainer-Dewar J."/>
            <person name="Goldberg J."/>
            <person name="Griggs A."/>
            <person name="Gujja S."/>
            <person name="Hansen M."/>
            <person name="Howarth C."/>
            <person name="Imamovic A."/>
            <person name="Ireland A."/>
            <person name="Larimer J."/>
            <person name="McCowan C."/>
            <person name="Murphy C."/>
            <person name="Pearson M."/>
            <person name="Poon T.W."/>
            <person name="Priest M."/>
            <person name="Roberts A."/>
            <person name="Saif S."/>
            <person name="Shea T."/>
            <person name="Sisk P."/>
            <person name="Sykes S."/>
            <person name="Wortman J."/>
            <person name="Nusbaum C."/>
            <person name="Birren B."/>
        </authorList>
    </citation>
    <scope>NUCLEOTIDE SEQUENCE [LARGE SCALE GENOMIC DNA]</scope>
    <source>
        <strain evidence="6 7">CBS 119918</strain>
    </source>
</reference>
<dbReference type="Gene3D" id="3.40.30.10">
    <property type="entry name" value="Glutaredoxin"/>
    <property type="match status" value="1"/>
</dbReference>
<dbReference type="PANTHER" id="PTHR32419">
    <property type="entry name" value="GLUTATHIONYL-HYDROQUINONE REDUCTASE"/>
    <property type="match status" value="1"/>
</dbReference>
<evidence type="ECO:0000256" key="2">
    <source>
        <dbReference type="PIRSR" id="PIRSR015753-2"/>
    </source>
</evidence>
<evidence type="ECO:0000256" key="4">
    <source>
        <dbReference type="SAM" id="MobiDB-lite"/>
    </source>
</evidence>
<feature type="active site" description="Nucleophile" evidence="1">
    <location>
        <position position="59"/>
    </location>
</feature>
<dbReference type="STRING" id="1182545.A0A072NUW8"/>
<feature type="compositionally biased region" description="Polar residues" evidence="4">
    <location>
        <begin position="1"/>
        <end position="13"/>
    </location>
</feature>
<feature type="region of interest" description="Disordered" evidence="4">
    <location>
        <begin position="1"/>
        <end position="22"/>
    </location>
</feature>
<dbReference type="EMBL" id="AMGV01000024">
    <property type="protein sequence ID" value="KEF51411.1"/>
    <property type="molecule type" value="Genomic_DNA"/>
</dbReference>
<evidence type="ECO:0000313" key="7">
    <source>
        <dbReference type="Proteomes" id="UP000027920"/>
    </source>
</evidence>
<keyword evidence="7" id="KW-1185">Reference proteome</keyword>
<dbReference type="InterPro" id="IPR016639">
    <property type="entry name" value="GST_Omega/GSH"/>
</dbReference>
<feature type="site" description="Lowers pKa of active site Cys" evidence="3">
    <location>
        <position position="307"/>
    </location>
</feature>
<dbReference type="VEuPathDB" id="FungiDB:A1O9_12560"/>
<protein>
    <submittedName>
        <fullName evidence="6">Glutathione S-transferase</fullName>
    </submittedName>
</protein>
<dbReference type="Gene3D" id="1.20.1050.10">
    <property type="match status" value="1"/>
</dbReference>
<dbReference type="GeneID" id="25287454"/>
<evidence type="ECO:0000256" key="1">
    <source>
        <dbReference type="PIRSR" id="PIRSR015753-1"/>
    </source>
</evidence>
<proteinExistence type="predicted"/>
<dbReference type="InterPro" id="IPR036249">
    <property type="entry name" value="Thioredoxin-like_sf"/>
</dbReference>
<sequence>MATTSGDQASAQDEQSRPRPSTVAEHLAGTADSWHGKITLSGSFKPERARYHLYVGLFCPFAHRVLIVRHLKGLTEIIDTSVVKPYPKGDERGWPGWRFPHDDNEYPAATVDHVFGSEYLHEVYFRADKEYKGRYSVPVLWDRQTGTIVNNESLELLRDLSTAFDALLPAEVARFTLYPEHLRPQIDEVGAWMQRDLNAGVYKAGFADTQDAYDENVLPVFAALNKLEKMVAANGGPYILGQDLTELDVRAYTTVVRFDTVYVQHFKCNLGTIRHDYPQLNNWLKNLFWNVKGFKETTDFKHIKENYTKSHGDINPKAITPRGPWPDVERGWESDLKLVRIGGVDMPEVLELEAKIPG</sequence>
<dbReference type="GO" id="GO:0004364">
    <property type="term" value="F:glutathione transferase activity"/>
    <property type="evidence" value="ECO:0007669"/>
    <property type="project" value="InterPro"/>
</dbReference>
<feature type="binding site" evidence="2">
    <location>
        <position position="97"/>
    </location>
    <ligand>
        <name>glutathione</name>
        <dbReference type="ChEBI" id="CHEBI:57925"/>
    </ligand>
</feature>
<evidence type="ECO:0000259" key="5">
    <source>
        <dbReference type="Pfam" id="PF13409"/>
    </source>
</evidence>
<dbReference type="PANTHER" id="PTHR32419:SF23">
    <property type="entry name" value="GLUTATHIONE S-TRANSFERASE (EUROFUNG)"/>
    <property type="match status" value="1"/>
</dbReference>
<dbReference type="SFLD" id="SFLDG01206">
    <property type="entry name" value="Xi.1"/>
    <property type="match status" value="1"/>
</dbReference>
<dbReference type="Proteomes" id="UP000027920">
    <property type="component" value="Unassembled WGS sequence"/>
</dbReference>
<dbReference type="Pfam" id="PF13410">
    <property type="entry name" value="GST_C_2"/>
    <property type="match status" value="1"/>
</dbReference>
<evidence type="ECO:0000256" key="3">
    <source>
        <dbReference type="PIRSR" id="PIRSR015753-3"/>
    </source>
</evidence>
<keyword evidence="6" id="KW-0808">Transferase</keyword>
<dbReference type="SFLD" id="SFLDG01148">
    <property type="entry name" value="Xi_(cytGST)"/>
    <property type="match status" value="1"/>
</dbReference>
<evidence type="ECO:0000313" key="6">
    <source>
        <dbReference type="EMBL" id="KEF51411.1"/>
    </source>
</evidence>
<dbReference type="Pfam" id="PF13409">
    <property type="entry name" value="GST_N_2"/>
    <property type="match status" value="1"/>
</dbReference>
<dbReference type="SUPFAM" id="SSF47616">
    <property type="entry name" value="GST C-terminal domain-like"/>
    <property type="match status" value="1"/>
</dbReference>
<dbReference type="RefSeq" id="XP_013254001.1">
    <property type="nucleotide sequence ID" value="XM_013398547.1"/>
</dbReference>
<dbReference type="InterPro" id="IPR004045">
    <property type="entry name" value="Glutathione_S-Trfase_N"/>
</dbReference>
<dbReference type="SFLD" id="SFLDS00019">
    <property type="entry name" value="Glutathione_Transferase_(cytos"/>
    <property type="match status" value="1"/>
</dbReference>
<comment type="caution">
    <text evidence="6">The sequence shown here is derived from an EMBL/GenBank/DDBJ whole genome shotgun (WGS) entry which is preliminary data.</text>
</comment>
<dbReference type="SUPFAM" id="SSF52833">
    <property type="entry name" value="Thioredoxin-like"/>
    <property type="match status" value="1"/>
</dbReference>
<dbReference type="CDD" id="cd03190">
    <property type="entry name" value="GST_C_Omega_like"/>
    <property type="match status" value="1"/>
</dbReference>
<dbReference type="InterPro" id="IPR036282">
    <property type="entry name" value="Glutathione-S-Trfase_C_sf"/>
</dbReference>
<feature type="binding site" evidence="2">
    <location>
        <begin position="134"/>
        <end position="137"/>
    </location>
    <ligand>
        <name>glutathione</name>
        <dbReference type="ChEBI" id="CHEBI:57925"/>
    </ligand>
</feature>
<dbReference type="HOGENOM" id="CLU_037263_0_1_1"/>
<dbReference type="GO" id="GO:0005737">
    <property type="term" value="C:cytoplasm"/>
    <property type="evidence" value="ECO:0007669"/>
    <property type="project" value="TreeGrafter"/>
</dbReference>
<dbReference type="InterPro" id="IPR040079">
    <property type="entry name" value="Glutathione_S-Trfase"/>
</dbReference>
<dbReference type="AlphaFoldDB" id="A0A072NUW8"/>
<dbReference type="PIRSF" id="PIRSF015753">
    <property type="entry name" value="GST"/>
    <property type="match status" value="1"/>
</dbReference>
<gene>
    <name evidence="6" type="ORF">A1O9_12560</name>
</gene>
<accession>A0A072NUW8</accession>
<feature type="site" description="Lowers pKa of active site Cys" evidence="3">
    <location>
        <position position="262"/>
    </location>
</feature>
<dbReference type="InterPro" id="IPR047047">
    <property type="entry name" value="GST_Omega-like_C"/>
</dbReference>